<dbReference type="Proteomes" id="UP000287601">
    <property type="component" value="Chromosome"/>
</dbReference>
<dbReference type="InterPro" id="IPR041025">
    <property type="entry name" value="HNH_repeat"/>
</dbReference>
<reference evidence="1 2" key="1">
    <citation type="submission" date="2019-01" db="EMBL/GenBank/DDBJ databases">
        <title>Draft genomes of a novel of Aminipila strains.</title>
        <authorList>
            <person name="Ma S."/>
        </authorList>
    </citation>
    <scope>NUCLEOTIDE SEQUENCE [LARGE SCALE GENOMIC DNA]</scope>
    <source>
        <strain evidence="2">JN-39</strain>
    </source>
</reference>
<dbReference type="EMBL" id="CP035281">
    <property type="protein sequence ID" value="QAT42487.1"/>
    <property type="molecule type" value="Genomic_DNA"/>
</dbReference>
<name>A0A410PU58_9FIRM</name>
<accession>A0A410PU58</accession>
<dbReference type="OrthoDB" id="1867091at2"/>
<dbReference type="AlphaFoldDB" id="A0A410PU58"/>
<evidence type="ECO:0000313" key="1">
    <source>
        <dbReference type="EMBL" id="QAT42487.1"/>
    </source>
</evidence>
<dbReference type="KEGG" id="amij:EQM06_04150"/>
<keyword evidence="2" id="KW-1185">Reference proteome</keyword>
<organism evidence="1 2">
    <name type="scientific">Aminipila luticellarii</name>
    <dbReference type="NCBI Taxonomy" id="2507160"/>
    <lineage>
        <taxon>Bacteria</taxon>
        <taxon>Bacillati</taxon>
        <taxon>Bacillota</taxon>
        <taxon>Clostridia</taxon>
        <taxon>Peptostreptococcales</taxon>
        <taxon>Anaerovoracaceae</taxon>
        <taxon>Aminipila</taxon>
    </lineage>
</organism>
<protein>
    <submittedName>
        <fullName evidence="1">Uncharacterized protein</fullName>
    </submittedName>
</protein>
<dbReference type="RefSeq" id="WP_128745137.1">
    <property type="nucleotide sequence ID" value="NZ_CP035281.1"/>
</dbReference>
<dbReference type="Pfam" id="PF18780">
    <property type="entry name" value="HNH_repeat"/>
    <property type="match status" value="3"/>
</dbReference>
<evidence type="ECO:0000313" key="2">
    <source>
        <dbReference type="Proteomes" id="UP000287601"/>
    </source>
</evidence>
<sequence>MDIELDKINEYKKTLEHLASEAAACGELEHDLESPKHKELMNIYKIKSATGRVIYNSFSDEELCDYIRKRAKEIDHVPTQKEVYWIYHMYIKHRFGNWPKALKNAVMSTKAGSGGHSYKIIEEREKQCEEIFDKIRKKAEELKRPPHMGEMQDCIEGLKYKFDTWNQVLEAAGINQEWKNTHMLFRVEDFSEEEKLLLKKIKDRSVELGRPPLRKEIEEDVKETLKRKCKTWRNILYQIGMEPVEKSKPFAETYLDSRKDKGMRHRDILSNGLYKVFRLGKKEKEYLAEFKTIMETLNRAPIKEELPKEVYEGLMKACGSYRNVLFQLDAVPLEKTEEQRIRKRIKGGK</sequence>
<proteinExistence type="predicted"/>
<gene>
    <name evidence="1" type="ORF">EQM06_04150</name>
</gene>